<keyword evidence="1" id="KW-0472">Membrane</keyword>
<name>A0A6S5TUY7_PSEPU</name>
<proteinExistence type="predicted"/>
<dbReference type="InterPro" id="IPR029033">
    <property type="entry name" value="His_PPase_superfam"/>
</dbReference>
<organism evidence="2 3">
    <name type="scientific">Pseudomonas putida</name>
    <name type="common">Arthrobacter siderocapsulatus</name>
    <dbReference type="NCBI Taxonomy" id="303"/>
    <lineage>
        <taxon>Bacteria</taxon>
        <taxon>Pseudomonadati</taxon>
        <taxon>Pseudomonadota</taxon>
        <taxon>Gammaproteobacteria</taxon>
        <taxon>Pseudomonadales</taxon>
        <taxon>Pseudomonadaceae</taxon>
        <taxon>Pseudomonas</taxon>
    </lineage>
</organism>
<protein>
    <recommendedName>
        <fullName evidence="4">Histidine phosphatase family protein</fullName>
    </recommendedName>
</protein>
<dbReference type="AlphaFoldDB" id="A0A6S5TUY7"/>
<reference evidence="2 3" key="1">
    <citation type="submission" date="2019-12" db="EMBL/GenBank/DDBJ databases">
        <title>complete genome sequences of Pseudomonas putida str. WP8-W18-CRE-01 isolated from wastewater treatment plant effluent.</title>
        <authorList>
            <person name="Sekizuka T."/>
            <person name="Itokawa K."/>
            <person name="Yatsu K."/>
            <person name="Inamine Y."/>
            <person name="Kuroda M."/>
        </authorList>
    </citation>
    <scope>NUCLEOTIDE SEQUENCE [LARGE SCALE GENOMIC DNA]</scope>
    <source>
        <strain evidence="2 3">WP8-W18-CRE-01</strain>
    </source>
</reference>
<accession>A0A6S5TUY7</accession>
<dbReference type="SUPFAM" id="SSF53254">
    <property type="entry name" value="Phosphoglycerate mutase-like"/>
    <property type="match status" value="1"/>
</dbReference>
<keyword evidence="1" id="KW-0812">Transmembrane</keyword>
<dbReference type="InterPro" id="IPR013078">
    <property type="entry name" value="His_Pase_superF_clade-1"/>
</dbReference>
<dbReference type="Proteomes" id="UP000515680">
    <property type="component" value="Chromosome"/>
</dbReference>
<dbReference type="Gene3D" id="3.40.50.1240">
    <property type="entry name" value="Phosphoglycerate mutase-like"/>
    <property type="match status" value="1"/>
</dbReference>
<gene>
    <name evidence="2" type="ORF">WP8W18C01_45040</name>
</gene>
<sequence length="229" mass="24854">MHPSNTLQNPAVHTPPKRRRYLRKAIAAAAGLLLTLAGLTTWLSTRTHIVDLGNEQQLSDSGLLQDWAQGTVIVMIRHAERCDSAPGPCLDDPTGITVAGSQAAMRVGQGLQQLGLGTADQYSSPKLRTRQTAHFILGQAVPSEDWLENCDSQFPAEALARKRPGHNLVLVTHNGCIDHFQRQLHVLGGERESGYASALFVSVDSNGKARILGRMNEPDWQRVLASAGK</sequence>
<dbReference type="EMBL" id="AP022227">
    <property type="protein sequence ID" value="BBT42163.1"/>
    <property type="molecule type" value="Genomic_DNA"/>
</dbReference>
<evidence type="ECO:0008006" key="4">
    <source>
        <dbReference type="Google" id="ProtNLM"/>
    </source>
</evidence>
<dbReference type="SMART" id="SM00855">
    <property type="entry name" value="PGAM"/>
    <property type="match status" value="1"/>
</dbReference>
<evidence type="ECO:0000256" key="1">
    <source>
        <dbReference type="SAM" id="Phobius"/>
    </source>
</evidence>
<dbReference type="CDD" id="cd07067">
    <property type="entry name" value="HP_PGM_like"/>
    <property type="match status" value="1"/>
</dbReference>
<dbReference type="RefSeq" id="WP_090346777.1">
    <property type="nucleotide sequence ID" value="NZ_AP022055.1"/>
</dbReference>
<evidence type="ECO:0000313" key="2">
    <source>
        <dbReference type="EMBL" id="BBT42163.1"/>
    </source>
</evidence>
<evidence type="ECO:0000313" key="3">
    <source>
        <dbReference type="Proteomes" id="UP000515680"/>
    </source>
</evidence>
<feature type="transmembrane region" description="Helical" evidence="1">
    <location>
        <begin position="21"/>
        <end position="43"/>
    </location>
</feature>
<keyword evidence="1" id="KW-1133">Transmembrane helix</keyword>